<protein>
    <submittedName>
        <fullName evidence="1">Uncharacterized protein</fullName>
    </submittedName>
</protein>
<sequence>MFKLFNKKTEEEKINHRVDELFSKLICDNDFKFTELEQVQIVNKFVEKTRFYLEEKANENKSKSIEHEQKANEIINAKSLLIKQFFVCL</sequence>
<dbReference type="EMBL" id="KY951963">
    <property type="protein sequence ID" value="ASD51634.1"/>
    <property type="molecule type" value="Genomic_DNA"/>
</dbReference>
<proteinExistence type="predicted"/>
<organism evidence="1 2">
    <name type="scientific">Flavobacterium phage FCV-3</name>
    <dbReference type="NCBI Taxonomy" id="1983586"/>
    <lineage>
        <taxon>Viruses</taxon>
        <taxon>Duplodnaviria</taxon>
        <taxon>Heunggongvirae</taxon>
        <taxon>Uroviricota</taxon>
        <taxon>Caudoviricetes</taxon>
        <taxon>Ficleduovirus</taxon>
        <taxon>Ficleduovirus FCV1</taxon>
    </lineage>
</organism>
<dbReference type="Proteomes" id="UP000222640">
    <property type="component" value="Segment"/>
</dbReference>
<evidence type="ECO:0000313" key="1">
    <source>
        <dbReference type="EMBL" id="ASD51634.1"/>
    </source>
</evidence>
<accession>A0A218M4S0</accession>
<reference evidence="1 2" key="1">
    <citation type="submission" date="2017-04" db="EMBL/GenBank/DDBJ databases">
        <title>Long-term genomic coevolution of host-parasite interaction in the natural environment.</title>
        <authorList>
            <person name="Laanto E."/>
            <person name="Hoikkala V."/>
            <person name="Ravantti J."/>
            <person name="Sundberg L.-R."/>
        </authorList>
    </citation>
    <scope>NUCLEOTIDE SEQUENCE [LARGE SCALE GENOMIC DNA]</scope>
</reference>
<evidence type="ECO:0000313" key="2">
    <source>
        <dbReference type="Proteomes" id="UP000222640"/>
    </source>
</evidence>
<name>A0A218M4S0_9CAUD</name>